<proteinExistence type="predicted"/>
<dbReference type="AlphaFoldDB" id="A0A6J7NLI6"/>
<evidence type="ECO:0000313" key="2">
    <source>
        <dbReference type="EMBL" id="CAB4993957.1"/>
    </source>
</evidence>
<protein>
    <submittedName>
        <fullName evidence="2">Unannotated protein</fullName>
    </submittedName>
</protein>
<name>A0A6J7NLI6_9ZZZZ</name>
<evidence type="ECO:0000313" key="1">
    <source>
        <dbReference type="EMBL" id="CAB4764873.1"/>
    </source>
</evidence>
<organism evidence="2">
    <name type="scientific">freshwater metagenome</name>
    <dbReference type="NCBI Taxonomy" id="449393"/>
    <lineage>
        <taxon>unclassified sequences</taxon>
        <taxon>metagenomes</taxon>
        <taxon>ecological metagenomes</taxon>
    </lineage>
</organism>
<dbReference type="EMBL" id="CAFBOV010000061">
    <property type="protein sequence ID" value="CAB4993957.1"/>
    <property type="molecule type" value="Genomic_DNA"/>
</dbReference>
<reference evidence="2" key="1">
    <citation type="submission" date="2020-05" db="EMBL/GenBank/DDBJ databases">
        <authorList>
            <person name="Chiriac C."/>
            <person name="Salcher M."/>
            <person name="Ghai R."/>
            <person name="Kavagutti S V."/>
        </authorList>
    </citation>
    <scope>NUCLEOTIDE SEQUENCE</scope>
</reference>
<sequence length="45" mass="4778">MISVTSSDTPSIVSNSCNADSNFTEVIAAPGIDDNNIRRNELPIV</sequence>
<gene>
    <name evidence="1" type="ORF">UFOPK2855_00919</name>
    <name evidence="2" type="ORF">UFOPK4020_00420</name>
</gene>
<accession>A0A6J7NLI6</accession>
<dbReference type="EMBL" id="CAEZZK010000182">
    <property type="protein sequence ID" value="CAB4764873.1"/>
    <property type="molecule type" value="Genomic_DNA"/>
</dbReference>